<evidence type="ECO:0000256" key="1">
    <source>
        <dbReference type="ARBA" id="ARBA00004651"/>
    </source>
</evidence>
<organism evidence="7 8">
    <name type="scientific">Vicingus serpentipes</name>
    <dbReference type="NCBI Taxonomy" id="1926625"/>
    <lineage>
        <taxon>Bacteria</taxon>
        <taxon>Pseudomonadati</taxon>
        <taxon>Bacteroidota</taxon>
        <taxon>Flavobacteriia</taxon>
        <taxon>Flavobacteriales</taxon>
        <taxon>Vicingaceae</taxon>
        <taxon>Vicingus</taxon>
    </lineage>
</organism>
<comment type="caution">
    <text evidence="7">The sequence shown here is derived from an EMBL/GenBank/DDBJ whole genome shotgun (WGS) entry which is preliminary data.</text>
</comment>
<feature type="transmembrane region" description="Helical" evidence="6">
    <location>
        <begin position="396"/>
        <end position="418"/>
    </location>
</feature>
<reference evidence="7 8" key="1">
    <citation type="submission" date="2019-08" db="EMBL/GenBank/DDBJ databases">
        <title>Genome of Vicingus serpentipes NCIMB 15042.</title>
        <authorList>
            <person name="Bowman J.P."/>
        </authorList>
    </citation>
    <scope>NUCLEOTIDE SEQUENCE [LARGE SCALE GENOMIC DNA]</scope>
    <source>
        <strain evidence="7 8">NCIMB 15042</strain>
    </source>
</reference>
<feature type="transmembrane region" description="Helical" evidence="6">
    <location>
        <begin position="81"/>
        <end position="102"/>
    </location>
</feature>
<dbReference type="InterPro" id="IPR050833">
    <property type="entry name" value="Poly_Biosynth_Transport"/>
</dbReference>
<feature type="transmembrane region" description="Helical" evidence="6">
    <location>
        <begin position="122"/>
        <end position="142"/>
    </location>
</feature>
<keyword evidence="3 6" id="KW-0812">Transmembrane</keyword>
<feature type="transmembrane region" description="Helical" evidence="6">
    <location>
        <begin position="40"/>
        <end position="60"/>
    </location>
</feature>
<dbReference type="EMBL" id="VOOS01000003">
    <property type="protein sequence ID" value="TXB65333.1"/>
    <property type="molecule type" value="Genomic_DNA"/>
</dbReference>
<dbReference type="Pfam" id="PF01943">
    <property type="entry name" value="Polysacc_synt"/>
    <property type="match status" value="1"/>
</dbReference>
<keyword evidence="2" id="KW-1003">Cell membrane</keyword>
<evidence type="ECO:0000313" key="7">
    <source>
        <dbReference type="EMBL" id="TXB65333.1"/>
    </source>
</evidence>
<evidence type="ECO:0000256" key="3">
    <source>
        <dbReference type="ARBA" id="ARBA00022692"/>
    </source>
</evidence>
<dbReference type="GO" id="GO:0005886">
    <property type="term" value="C:plasma membrane"/>
    <property type="evidence" value="ECO:0007669"/>
    <property type="project" value="UniProtKB-SubCell"/>
</dbReference>
<dbReference type="InterPro" id="IPR002797">
    <property type="entry name" value="Polysacc_synth"/>
</dbReference>
<feature type="transmembrane region" description="Helical" evidence="6">
    <location>
        <begin position="12"/>
        <end position="34"/>
    </location>
</feature>
<evidence type="ECO:0000313" key="8">
    <source>
        <dbReference type="Proteomes" id="UP000321721"/>
    </source>
</evidence>
<name>A0A5C6RSU5_9FLAO</name>
<keyword evidence="5 6" id="KW-0472">Membrane</keyword>
<accession>A0A5C6RSU5</accession>
<protein>
    <submittedName>
        <fullName evidence="7">Oligosaccharide flippase family protein</fullName>
    </submittedName>
</protein>
<feature type="transmembrane region" description="Helical" evidence="6">
    <location>
        <begin position="259"/>
        <end position="279"/>
    </location>
</feature>
<feature type="transmembrane region" description="Helical" evidence="6">
    <location>
        <begin position="180"/>
        <end position="201"/>
    </location>
</feature>
<dbReference type="PANTHER" id="PTHR30250:SF11">
    <property type="entry name" value="O-ANTIGEN TRANSPORTER-RELATED"/>
    <property type="match status" value="1"/>
</dbReference>
<dbReference type="Proteomes" id="UP000321721">
    <property type="component" value="Unassembled WGS sequence"/>
</dbReference>
<comment type="subcellular location">
    <subcellularLocation>
        <location evidence="1">Cell membrane</location>
        <topology evidence="1">Multi-pass membrane protein</topology>
    </subcellularLocation>
</comment>
<dbReference type="PANTHER" id="PTHR30250">
    <property type="entry name" value="PST FAMILY PREDICTED COLANIC ACID TRANSPORTER"/>
    <property type="match status" value="1"/>
</dbReference>
<evidence type="ECO:0000256" key="6">
    <source>
        <dbReference type="SAM" id="Phobius"/>
    </source>
</evidence>
<feature type="transmembrane region" description="Helical" evidence="6">
    <location>
        <begin position="222"/>
        <end position="247"/>
    </location>
</feature>
<feature type="transmembrane region" description="Helical" evidence="6">
    <location>
        <begin position="370"/>
        <end position="390"/>
    </location>
</feature>
<evidence type="ECO:0000256" key="5">
    <source>
        <dbReference type="ARBA" id="ARBA00023136"/>
    </source>
</evidence>
<feature type="transmembrane region" description="Helical" evidence="6">
    <location>
        <begin position="149"/>
        <end position="174"/>
    </location>
</feature>
<feature type="transmembrane region" description="Helical" evidence="6">
    <location>
        <begin position="430"/>
        <end position="447"/>
    </location>
</feature>
<feature type="transmembrane region" description="Helical" evidence="6">
    <location>
        <begin position="309"/>
        <end position="328"/>
    </location>
</feature>
<proteinExistence type="predicted"/>
<dbReference type="AlphaFoldDB" id="A0A5C6RSU5"/>
<sequence length="496" mass="56929">MGVVSKQSILNFVTSYIGVIIGAVNTVLLFPNIFSASEFGLTRIIVSAAMLTSSLFSFGINNITIKFFPQFKNKEKKHNGFLFFIMLVPFLGYLLFLLSTFIFRTDIISYYSKNSPLINENYPYFIILTLYIIYLSLFDSYLRALHKSVVFSFLDNIVLKLIWLSLIILYYFNYLNFNQFIFGYVNAYGLLVLIEIMYLVTIKEFFIKPNFKRFDIKTTKKIISYGLYTMFGAGITGTAAVIDSLFIGFLDKDGLAGVAFYSVAYYVSFLIVIPFYSLLRIINTSISEAWKNNDIDKINVIYKKSSNNLLIIGMLIFLGIWLNVDSFFQLVPTDYAQAKYVLLFICIAKIYEISVGINGMIIKFSNYFKIIFFTNLLLIFLLISTDYLLIPSMGIVGAALATLFTTFLIVTFYLVFLYSKFKILPFTSKSIFTIIISVSIYLIVSIFPDFNNLILNVTLKSITIILLYVPSIYLFKISPDINSLIDKYLLKLRMKK</sequence>
<dbReference type="OrthoDB" id="88014at2"/>
<feature type="transmembrane region" description="Helical" evidence="6">
    <location>
        <begin position="340"/>
        <end position="358"/>
    </location>
</feature>
<evidence type="ECO:0000256" key="4">
    <source>
        <dbReference type="ARBA" id="ARBA00022989"/>
    </source>
</evidence>
<keyword evidence="8" id="KW-1185">Reference proteome</keyword>
<gene>
    <name evidence="7" type="ORF">FRY74_07885</name>
</gene>
<keyword evidence="4 6" id="KW-1133">Transmembrane helix</keyword>
<evidence type="ECO:0000256" key="2">
    <source>
        <dbReference type="ARBA" id="ARBA00022475"/>
    </source>
</evidence>
<dbReference type="RefSeq" id="WP_147100270.1">
    <property type="nucleotide sequence ID" value="NZ_VOOS01000003.1"/>
</dbReference>
<feature type="transmembrane region" description="Helical" evidence="6">
    <location>
        <begin position="453"/>
        <end position="475"/>
    </location>
</feature>